<dbReference type="InterPro" id="IPR038731">
    <property type="entry name" value="RgtA/B/C-like"/>
</dbReference>
<organism evidence="11 12">
    <name type="scientific">Actinocrinis puniceicyclus</name>
    <dbReference type="NCBI Taxonomy" id="977794"/>
    <lineage>
        <taxon>Bacteria</taxon>
        <taxon>Bacillati</taxon>
        <taxon>Actinomycetota</taxon>
        <taxon>Actinomycetes</taxon>
        <taxon>Catenulisporales</taxon>
        <taxon>Actinospicaceae</taxon>
        <taxon>Actinocrinis</taxon>
    </lineage>
</organism>
<evidence type="ECO:0000256" key="3">
    <source>
        <dbReference type="ARBA" id="ARBA00022676"/>
    </source>
</evidence>
<feature type="transmembrane region" description="Helical" evidence="9">
    <location>
        <begin position="506"/>
        <end position="526"/>
    </location>
</feature>
<dbReference type="PANTHER" id="PTHR33908">
    <property type="entry name" value="MANNOSYLTRANSFERASE YKCB-RELATED"/>
    <property type="match status" value="1"/>
</dbReference>
<feature type="region of interest" description="Disordered" evidence="8">
    <location>
        <begin position="41"/>
        <end position="64"/>
    </location>
</feature>
<keyword evidence="3 11" id="KW-0328">Glycosyltransferase</keyword>
<gene>
    <name evidence="11" type="ORF">KGA66_17825</name>
</gene>
<dbReference type="Pfam" id="PF13231">
    <property type="entry name" value="PMT_2"/>
    <property type="match status" value="1"/>
</dbReference>
<dbReference type="RefSeq" id="WP_211469281.1">
    <property type="nucleotide sequence ID" value="NZ_JAGSXH010000064.1"/>
</dbReference>
<dbReference type="InterPro" id="IPR050297">
    <property type="entry name" value="LipidA_mod_glycosyltrf_83"/>
</dbReference>
<feature type="transmembrane region" description="Helical" evidence="9">
    <location>
        <begin position="445"/>
        <end position="462"/>
    </location>
</feature>
<comment type="subcellular location">
    <subcellularLocation>
        <location evidence="1">Cell membrane</location>
        <topology evidence="1">Multi-pass membrane protein</topology>
    </subcellularLocation>
</comment>
<dbReference type="GO" id="GO:0005886">
    <property type="term" value="C:plasma membrane"/>
    <property type="evidence" value="ECO:0007669"/>
    <property type="project" value="UniProtKB-SubCell"/>
</dbReference>
<feature type="transmembrane region" description="Helical" evidence="9">
    <location>
        <begin position="365"/>
        <end position="385"/>
    </location>
</feature>
<evidence type="ECO:0000256" key="2">
    <source>
        <dbReference type="ARBA" id="ARBA00022475"/>
    </source>
</evidence>
<dbReference type="EC" id="2.4.-.-" evidence="11"/>
<feature type="region of interest" description="Disordered" evidence="8">
    <location>
        <begin position="1"/>
        <end position="24"/>
    </location>
</feature>
<dbReference type="AlphaFoldDB" id="A0A8J7WSM4"/>
<dbReference type="EMBL" id="JAGSXH010000064">
    <property type="protein sequence ID" value="MBS2964920.1"/>
    <property type="molecule type" value="Genomic_DNA"/>
</dbReference>
<feature type="transmembrane region" description="Helical" evidence="9">
    <location>
        <begin position="474"/>
        <end position="494"/>
    </location>
</feature>
<evidence type="ECO:0000256" key="7">
    <source>
        <dbReference type="ARBA" id="ARBA00023136"/>
    </source>
</evidence>
<name>A0A8J7WSM4_9ACTN</name>
<accession>A0A8J7WSM4</accession>
<feature type="domain" description="Glycosyltransferase RgtA/B/C/D-like" evidence="10">
    <location>
        <begin position="272"/>
        <end position="381"/>
    </location>
</feature>
<keyword evidence="6 9" id="KW-1133">Transmembrane helix</keyword>
<feature type="compositionally biased region" description="Pro residues" evidence="8">
    <location>
        <begin position="118"/>
        <end position="130"/>
    </location>
</feature>
<feature type="transmembrane region" description="Helical" evidence="9">
    <location>
        <begin position="532"/>
        <end position="551"/>
    </location>
</feature>
<keyword evidence="2" id="KW-1003">Cell membrane</keyword>
<keyword evidence="7 9" id="KW-0472">Membrane</keyword>
<evidence type="ECO:0000256" key="8">
    <source>
        <dbReference type="SAM" id="MobiDB-lite"/>
    </source>
</evidence>
<feature type="transmembrane region" description="Helical" evidence="9">
    <location>
        <begin position="272"/>
        <end position="291"/>
    </location>
</feature>
<proteinExistence type="predicted"/>
<keyword evidence="12" id="KW-1185">Reference proteome</keyword>
<evidence type="ECO:0000256" key="5">
    <source>
        <dbReference type="ARBA" id="ARBA00022692"/>
    </source>
</evidence>
<keyword evidence="4 11" id="KW-0808">Transferase</keyword>
<feature type="compositionally biased region" description="Low complexity" evidence="8">
    <location>
        <begin position="95"/>
        <end position="104"/>
    </location>
</feature>
<evidence type="ECO:0000256" key="9">
    <source>
        <dbReference type="SAM" id="Phobius"/>
    </source>
</evidence>
<feature type="region of interest" description="Disordered" evidence="8">
    <location>
        <begin position="90"/>
        <end position="141"/>
    </location>
</feature>
<evidence type="ECO:0000313" key="12">
    <source>
        <dbReference type="Proteomes" id="UP000677913"/>
    </source>
</evidence>
<dbReference type="GO" id="GO:0016763">
    <property type="term" value="F:pentosyltransferase activity"/>
    <property type="evidence" value="ECO:0007669"/>
    <property type="project" value="TreeGrafter"/>
</dbReference>
<evidence type="ECO:0000256" key="1">
    <source>
        <dbReference type="ARBA" id="ARBA00004651"/>
    </source>
</evidence>
<evidence type="ECO:0000256" key="6">
    <source>
        <dbReference type="ARBA" id="ARBA00022989"/>
    </source>
</evidence>
<evidence type="ECO:0000259" key="10">
    <source>
        <dbReference type="Pfam" id="PF13231"/>
    </source>
</evidence>
<protein>
    <submittedName>
        <fullName evidence="11">Glycosyltransferase family 39 protein</fullName>
        <ecNumber evidence="11">2.4.-.-</ecNumber>
    </submittedName>
</protein>
<dbReference type="GO" id="GO:0009103">
    <property type="term" value="P:lipopolysaccharide biosynthetic process"/>
    <property type="evidence" value="ECO:0007669"/>
    <property type="project" value="UniProtKB-ARBA"/>
</dbReference>
<sequence>MNDGAATPASGEQETPAAAGAKSDAEARDLLFELFRAHKALDRLTDPEPDEADYEVQYPAGPIRIPGRVEGAAAATQADIDAMAAAQARPDLLRTPDTPAAPDEPAARRETDRAAAAPAPPMPAPAPAPKRPGGNDSWRDSVPYEETGILIRPADWSTDRIETALINVGELREAERSADAPPAGRPRSGLLRFAPIPRRGILLVILFIQALLSLRSTNTAFEDEALYLYSGHLELAHLVNGRPIDDFASYFSGAPVLYPVAASVADQLGGVLGARLLSLAFMLGATCLAYLTGRRLFGVRSALCGAGLFATTASAVFIGGLATYDAPAVFLLALGAWIAVRSAPSSWPYYLLAVLPMLLAVATKYASLLFVPTIIVLACISALPYHGWRWALVRPVSLTVMAASMAYGALKLAGPSYVQGIQSTTTSRAQGGTPTETMLIEISKWGAPVFVAALIGALYYVFRFRPDADARLRLGTWGRAALSALLLGTALLAPMNQLRLHTDVSLQKHVGFGLLFAAPLAGYGLVRLVGSHFGRLQLGIGVAVTAFAFGMSQSHIMFRGWPDATRLVATIKQYQKPGAHYLVEVDEVPIYYLRSDVEAEPNQFVSTFYFLYQDAQGQYISGPGAYRAAVQQGYFQLVAIEDGTTTPQIDQAVLAALRAPGSRYRLAARIPERTAYGVITYQVWVKK</sequence>
<feature type="transmembrane region" description="Helical" evidence="9">
    <location>
        <begin position="328"/>
        <end position="353"/>
    </location>
</feature>
<dbReference type="Proteomes" id="UP000677913">
    <property type="component" value="Unassembled WGS sequence"/>
</dbReference>
<evidence type="ECO:0000313" key="11">
    <source>
        <dbReference type="EMBL" id="MBS2964920.1"/>
    </source>
</evidence>
<dbReference type="PANTHER" id="PTHR33908:SF11">
    <property type="entry name" value="MEMBRANE PROTEIN"/>
    <property type="match status" value="1"/>
</dbReference>
<evidence type="ECO:0000256" key="4">
    <source>
        <dbReference type="ARBA" id="ARBA00022679"/>
    </source>
</evidence>
<feature type="transmembrane region" description="Helical" evidence="9">
    <location>
        <begin position="303"/>
        <end position="322"/>
    </location>
</feature>
<keyword evidence="5 9" id="KW-0812">Transmembrane</keyword>
<reference evidence="11" key="1">
    <citation type="submission" date="2021-04" db="EMBL/GenBank/DDBJ databases">
        <title>Genome based classification of Actinospica acidithermotolerans sp. nov., an actinobacterium isolated from an Indonesian hot spring.</title>
        <authorList>
            <person name="Kusuma A.B."/>
            <person name="Putra K.E."/>
            <person name="Nafisah S."/>
            <person name="Loh J."/>
            <person name="Nouioui I."/>
            <person name="Goodfellow M."/>
        </authorList>
    </citation>
    <scope>NUCLEOTIDE SEQUENCE</scope>
    <source>
        <strain evidence="11">DSM 45618</strain>
    </source>
</reference>
<comment type="caution">
    <text evidence="11">The sequence shown here is derived from an EMBL/GenBank/DDBJ whole genome shotgun (WGS) entry which is preliminary data.</text>
</comment>